<evidence type="ECO:0000256" key="5">
    <source>
        <dbReference type="SAM" id="Coils"/>
    </source>
</evidence>
<evidence type="ECO:0000259" key="7">
    <source>
        <dbReference type="Pfam" id="PF25876"/>
    </source>
</evidence>
<evidence type="ECO:0000256" key="6">
    <source>
        <dbReference type="SAM" id="Phobius"/>
    </source>
</evidence>
<evidence type="ECO:0000256" key="2">
    <source>
        <dbReference type="ARBA" id="ARBA00009477"/>
    </source>
</evidence>
<dbReference type="Proteomes" id="UP000544122">
    <property type="component" value="Unassembled WGS sequence"/>
</dbReference>
<dbReference type="GO" id="GO:0030313">
    <property type="term" value="C:cell envelope"/>
    <property type="evidence" value="ECO:0007669"/>
    <property type="project" value="UniProtKB-SubCell"/>
</dbReference>
<dbReference type="GO" id="GO:0015562">
    <property type="term" value="F:efflux transmembrane transporter activity"/>
    <property type="evidence" value="ECO:0007669"/>
    <property type="project" value="TreeGrafter"/>
</dbReference>
<keyword evidence="11" id="KW-1185">Reference proteome</keyword>
<dbReference type="AlphaFoldDB" id="A0A7Y4LUW2"/>
<dbReference type="Pfam" id="PF25967">
    <property type="entry name" value="RND-MFP_C"/>
    <property type="match status" value="1"/>
</dbReference>
<sequence length="414" mass="44009">MPTNVATERRHILRRFAVVILALVAVGLLLWLVKIMLVSEQTATMITAPATIGDIEESVLASGTLKPVKLVAVGAQVSGRVTSLKVSLGQTVRAGDLIAEIDSLTQQNSLRTAEATLAYTRAQRLEKEAALVLAEATLARQQLTWAQKASSRAEYDSAEATVKTTRAQLAQLDAQIVQAEVGIETARINLGYTRITAPIDGTVLLSVTQEGQTVNAVQSAPTIVILGQLDTMMVRAEISEADVVKVHPGQPVYFTVLGDRKHRHYARLGSIEPAPESIRNDSSFSATTATTANSSSSSSSTSAVYYNGIFTIPNTDRKLRTYMTAEVHIILAEARKVLTIPAAALGNAGPDESSTVRIAGSDGRITTRTIKIGLNNKITVEVKAGLKEGEHVVIGERSRGASEAAAIPSPPGEL</sequence>
<dbReference type="Gene3D" id="2.40.50.100">
    <property type="match status" value="1"/>
</dbReference>
<dbReference type="EMBL" id="JAAVLX010000002">
    <property type="protein sequence ID" value="NOJ39090.1"/>
    <property type="molecule type" value="Genomic_DNA"/>
</dbReference>
<name>A0A7Y4LUW2_9BRAD</name>
<dbReference type="InterPro" id="IPR058627">
    <property type="entry name" value="MdtA-like_C"/>
</dbReference>
<dbReference type="NCBIfam" id="TIGR01730">
    <property type="entry name" value="RND_mfp"/>
    <property type="match status" value="1"/>
</dbReference>
<proteinExistence type="inferred from homology"/>
<dbReference type="PANTHER" id="PTHR30469">
    <property type="entry name" value="MULTIDRUG RESISTANCE PROTEIN MDTA"/>
    <property type="match status" value="1"/>
</dbReference>
<dbReference type="GO" id="GO:1990195">
    <property type="term" value="C:macrolide transmembrane transporter complex"/>
    <property type="evidence" value="ECO:0007669"/>
    <property type="project" value="InterPro"/>
</dbReference>
<evidence type="ECO:0000313" key="10">
    <source>
        <dbReference type="EMBL" id="NOJ39090.1"/>
    </source>
</evidence>
<keyword evidence="4 5" id="KW-0175">Coiled coil</keyword>
<feature type="domain" description="Multidrug resistance protein MdtA-like C-terminal permuted SH3" evidence="9">
    <location>
        <begin position="337"/>
        <end position="396"/>
    </location>
</feature>
<feature type="coiled-coil region" evidence="5">
    <location>
        <begin position="122"/>
        <end position="175"/>
    </location>
</feature>
<keyword evidence="6" id="KW-0812">Transmembrane</keyword>
<keyword evidence="3" id="KW-0813">Transport</keyword>
<dbReference type="Gene3D" id="2.40.30.170">
    <property type="match status" value="1"/>
</dbReference>
<dbReference type="Gene3D" id="2.40.420.20">
    <property type="match status" value="1"/>
</dbReference>
<protein>
    <submittedName>
        <fullName evidence="10">Efflux RND transporter periplasmic adaptor subunit</fullName>
    </submittedName>
</protein>
<dbReference type="GO" id="GO:1990281">
    <property type="term" value="C:efflux pump complex"/>
    <property type="evidence" value="ECO:0007669"/>
    <property type="project" value="TreeGrafter"/>
</dbReference>
<dbReference type="RefSeq" id="WP_171578351.1">
    <property type="nucleotide sequence ID" value="NZ_JAAVLX010000002.1"/>
</dbReference>
<evidence type="ECO:0000256" key="3">
    <source>
        <dbReference type="ARBA" id="ARBA00022448"/>
    </source>
</evidence>
<comment type="similarity">
    <text evidence="2">Belongs to the membrane fusion protein (MFP) (TC 8.A.1) family.</text>
</comment>
<dbReference type="Pfam" id="PF25917">
    <property type="entry name" value="BSH_RND"/>
    <property type="match status" value="1"/>
</dbReference>
<dbReference type="Pfam" id="PF25876">
    <property type="entry name" value="HH_MFP_RND"/>
    <property type="match status" value="1"/>
</dbReference>
<comment type="caution">
    <text evidence="10">The sequence shown here is derived from an EMBL/GenBank/DDBJ whole genome shotgun (WGS) entry which is preliminary data.</text>
</comment>
<dbReference type="SUPFAM" id="SSF111369">
    <property type="entry name" value="HlyD-like secretion proteins"/>
    <property type="match status" value="1"/>
</dbReference>
<evidence type="ECO:0000256" key="4">
    <source>
        <dbReference type="ARBA" id="ARBA00023054"/>
    </source>
</evidence>
<reference evidence="10 11" key="1">
    <citation type="submission" date="2020-03" db="EMBL/GenBank/DDBJ databases">
        <title>Bradyrhizobium diversity isolated from nodules of Indigofera sp.</title>
        <authorList>
            <person name="Klepa M."/>
            <person name="Helene L."/>
            <person name="Hungria M."/>
        </authorList>
    </citation>
    <scope>NUCLEOTIDE SEQUENCE [LARGE SCALE GENOMIC DNA]</scope>
    <source>
        <strain evidence="10 11">WSM 1791</strain>
    </source>
</reference>
<comment type="subcellular location">
    <subcellularLocation>
        <location evidence="1">Cell envelope</location>
    </subcellularLocation>
</comment>
<keyword evidence="6" id="KW-0472">Membrane</keyword>
<feature type="domain" description="Multidrug resistance protein MdtA-like alpha-helical hairpin" evidence="7">
    <location>
        <begin position="117"/>
        <end position="193"/>
    </location>
</feature>
<evidence type="ECO:0000259" key="8">
    <source>
        <dbReference type="Pfam" id="PF25917"/>
    </source>
</evidence>
<organism evidence="10 11">
    <name type="scientific">Bradyrhizobium australiense</name>
    <dbReference type="NCBI Taxonomy" id="2721161"/>
    <lineage>
        <taxon>Bacteria</taxon>
        <taxon>Pseudomonadati</taxon>
        <taxon>Pseudomonadota</taxon>
        <taxon>Alphaproteobacteria</taxon>
        <taxon>Hyphomicrobiales</taxon>
        <taxon>Nitrobacteraceae</taxon>
        <taxon>Bradyrhizobium</taxon>
    </lineage>
</organism>
<feature type="domain" description="Multidrug resistance protein MdtA-like barrel-sandwich hybrid" evidence="8">
    <location>
        <begin position="71"/>
        <end position="225"/>
    </location>
</feature>
<dbReference type="Gene3D" id="6.10.140.1990">
    <property type="match status" value="1"/>
</dbReference>
<dbReference type="PANTHER" id="PTHR30469:SF33">
    <property type="entry name" value="SLR1207 PROTEIN"/>
    <property type="match status" value="1"/>
</dbReference>
<accession>A0A7Y4LUW2</accession>
<dbReference type="InterPro" id="IPR058624">
    <property type="entry name" value="MdtA-like_HH"/>
</dbReference>
<evidence type="ECO:0000259" key="9">
    <source>
        <dbReference type="Pfam" id="PF25967"/>
    </source>
</evidence>
<dbReference type="GO" id="GO:0019898">
    <property type="term" value="C:extrinsic component of membrane"/>
    <property type="evidence" value="ECO:0007669"/>
    <property type="project" value="InterPro"/>
</dbReference>
<dbReference type="InterPro" id="IPR058625">
    <property type="entry name" value="MdtA-like_BSH"/>
</dbReference>
<dbReference type="InterPro" id="IPR006143">
    <property type="entry name" value="RND_pump_MFP"/>
</dbReference>
<dbReference type="GO" id="GO:1990961">
    <property type="term" value="P:xenobiotic detoxification by transmembrane export across the plasma membrane"/>
    <property type="evidence" value="ECO:0007669"/>
    <property type="project" value="InterPro"/>
</dbReference>
<gene>
    <name evidence="10" type="ORF">HCN58_05630</name>
</gene>
<dbReference type="InterPro" id="IPR030190">
    <property type="entry name" value="MacA_alpha-hairpin_sf"/>
</dbReference>
<keyword evidence="6" id="KW-1133">Transmembrane helix</keyword>
<evidence type="ECO:0000256" key="1">
    <source>
        <dbReference type="ARBA" id="ARBA00004196"/>
    </source>
</evidence>
<evidence type="ECO:0000313" key="11">
    <source>
        <dbReference type="Proteomes" id="UP000544122"/>
    </source>
</evidence>
<feature type="transmembrane region" description="Helical" evidence="6">
    <location>
        <begin position="12"/>
        <end position="33"/>
    </location>
</feature>